<name>A0A2A4HXK9_9SPHN</name>
<protein>
    <submittedName>
        <fullName evidence="1">Uncharacterized protein</fullName>
    </submittedName>
</protein>
<gene>
    <name evidence="1" type="ORF">COA17_13730</name>
</gene>
<sequence>MAAIEAEGHKMLFPELYRGDLAKRGGVRFYATSGRYLLDHVDRITPLLRTASGKRADLHSMRTSGGGALEDLRAKQIHVNDIMGHARKGTGPRNYNKAWFAKGGAAILEKRLVLMCEATPNVTAHLARAPLALLPLEERSRTGSSVGCASRKKA</sequence>
<dbReference type="AlphaFoldDB" id="A0A2A4HXK9"/>
<keyword evidence="2" id="KW-1185">Reference proteome</keyword>
<reference evidence="1 2" key="1">
    <citation type="submission" date="2017-09" db="EMBL/GenBank/DDBJ databases">
        <title>Sphingomonas ginsenosidimutans KACC 14949, whole genome shotgun sequence.</title>
        <authorList>
            <person name="Feng G."/>
            <person name="Zhu H."/>
        </authorList>
    </citation>
    <scope>NUCLEOTIDE SEQUENCE [LARGE SCALE GENOMIC DNA]</scope>
    <source>
        <strain evidence="1 2">KACC 14949</strain>
    </source>
</reference>
<evidence type="ECO:0000313" key="1">
    <source>
        <dbReference type="EMBL" id="PCG08415.1"/>
    </source>
</evidence>
<accession>A0A2A4HXK9</accession>
<proteinExistence type="predicted"/>
<organism evidence="1 2">
    <name type="scientific">Sphingomonas ginsenosidimutans</name>
    <dbReference type="NCBI Taxonomy" id="862134"/>
    <lineage>
        <taxon>Bacteria</taxon>
        <taxon>Pseudomonadati</taxon>
        <taxon>Pseudomonadota</taxon>
        <taxon>Alphaproteobacteria</taxon>
        <taxon>Sphingomonadales</taxon>
        <taxon>Sphingomonadaceae</taxon>
        <taxon>Sphingomonas</taxon>
    </lineage>
</organism>
<evidence type="ECO:0000313" key="2">
    <source>
        <dbReference type="Proteomes" id="UP000218784"/>
    </source>
</evidence>
<dbReference type="Proteomes" id="UP000218784">
    <property type="component" value="Unassembled WGS sequence"/>
</dbReference>
<comment type="caution">
    <text evidence="1">The sequence shown here is derived from an EMBL/GenBank/DDBJ whole genome shotgun (WGS) entry which is preliminary data.</text>
</comment>
<dbReference type="EMBL" id="NWVD01000006">
    <property type="protein sequence ID" value="PCG08415.1"/>
    <property type="molecule type" value="Genomic_DNA"/>
</dbReference>